<sequence>MKFRFKKIAILLAILSVCGGTLIFADSASQKVRVIVNGSELDEGGIIVDGKTYLPLRQMVNSLNALVDWDNQNKKATINKPNVHMILFQDKVIFGNVDKGNKYTFNVFSQIDNLKTGISAVKVSITDPYGTEKVIQSQNVSITKDNFWYRTEDIKYNFEFAGKYAVRFYLKTTPSDDWTVVSEKLITSQ</sequence>
<dbReference type="EMBL" id="FOMT01000001">
    <property type="protein sequence ID" value="SFD60814.1"/>
    <property type="molecule type" value="Genomic_DNA"/>
</dbReference>
<accession>A0A1I1TQN7</accession>
<evidence type="ECO:0000256" key="1">
    <source>
        <dbReference type="SAM" id="SignalP"/>
    </source>
</evidence>
<keyword evidence="4" id="KW-1185">Reference proteome</keyword>
<keyword evidence="1" id="KW-0732">Signal</keyword>
<dbReference type="Proteomes" id="UP000198855">
    <property type="component" value="Unassembled WGS sequence"/>
</dbReference>
<organism evidence="3 4">
    <name type="scientific">Paenibacillus catalpae</name>
    <dbReference type="NCBI Taxonomy" id="1045775"/>
    <lineage>
        <taxon>Bacteria</taxon>
        <taxon>Bacillati</taxon>
        <taxon>Bacillota</taxon>
        <taxon>Bacilli</taxon>
        <taxon>Bacillales</taxon>
        <taxon>Paenibacillaceae</taxon>
        <taxon>Paenibacillus</taxon>
    </lineage>
</organism>
<proteinExistence type="predicted"/>
<dbReference type="SUPFAM" id="SSF55383">
    <property type="entry name" value="Copper amine oxidase, domain N"/>
    <property type="match status" value="1"/>
</dbReference>
<dbReference type="InterPro" id="IPR012854">
    <property type="entry name" value="Cu_amine_oxidase-like_N"/>
</dbReference>
<protein>
    <submittedName>
        <fullName evidence="3">Copper amine oxidase N-terminal domain-containing protein</fullName>
    </submittedName>
</protein>
<dbReference type="RefSeq" id="WP_091180882.1">
    <property type="nucleotide sequence ID" value="NZ_FOMT01000001.1"/>
</dbReference>
<evidence type="ECO:0000313" key="4">
    <source>
        <dbReference type="Proteomes" id="UP000198855"/>
    </source>
</evidence>
<dbReference type="Pfam" id="PF07833">
    <property type="entry name" value="Cu_amine_oxidN1"/>
    <property type="match status" value="1"/>
</dbReference>
<gene>
    <name evidence="3" type="ORF">SAMN05216378_0631</name>
</gene>
<dbReference type="AlphaFoldDB" id="A0A1I1TQN7"/>
<feature type="chain" id="PRO_5011623772" evidence="1">
    <location>
        <begin position="26"/>
        <end position="189"/>
    </location>
</feature>
<dbReference type="OrthoDB" id="2677881at2"/>
<name>A0A1I1TQN7_9BACL</name>
<evidence type="ECO:0000313" key="3">
    <source>
        <dbReference type="EMBL" id="SFD60814.1"/>
    </source>
</evidence>
<evidence type="ECO:0000259" key="2">
    <source>
        <dbReference type="Pfam" id="PF07833"/>
    </source>
</evidence>
<reference evidence="4" key="1">
    <citation type="submission" date="2016-10" db="EMBL/GenBank/DDBJ databases">
        <authorList>
            <person name="Varghese N."/>
            <person name="Submissions S."/>
        </authorList>
    </citation>
    <scope>NUCLEOTIDE SEQUENCE [LARGE SCALE GENOMIC DNA]</scope>
    <source>
        <strain evidence="4">CGMCC 1.10784</strain>
    </source>
</reference>
<feature type="domain" description="Copper amine oxidase-like N-terminal" evidence="2">
    <location>
        <begin position="36"/>
        <end position="119"/>
    </location>
</feature>
<dbReference type="STRING" id="1045775.SAMN05216378_0631"/>
<dbReference type="InterPro" id="IPR036582">
    <property type="entry name" value="Mao_N_sf"/>
</dbReference>
<feature type="signal peptide" evidence="1">
    <location>
        <begin position="1"/>
        <end position="25"/>
    </location>
</feature>